<dbReference type="InterPro" id="IPR038726">
    <property type="entry name" value="PDDEXK_AddAB-type"/>
</dbReference>
<dbReference type="PANTHER" id="PTHR11070:SF48">
    <property type="entry name" value="ATP-DEPENDENT HELICASE_NUCLEASE SUBUNIT A"/>
    <property type="match status" value="1"/>
</dbReference>
<keyword evidence="2 13" id="KW-0547">Nucleotide-binding</keyword>
<dbReference type="EMBL" id="JAUSUQ010000009">
    <property type="protein sequence ID" value="MDQ0339679.1"/>
    <property type="molecule type" value="Genomic_DNA"/>
</dbReference>
<evidence type="ECO:0000259" key="17">
    <source>
        <dbReference type="PROSITE" id="PS51217"/>
    </source>
</evidence>
<dbReference type="Pfam" id="PF12705">
    <property type="entry name" value="PDDEXK_1"/>
    <property type="match status" value="1"/>
</dbReference>
<dbReference type="EC" id="3.1.-.-" evidence="13"/>
<evidence type="ECO:0000256" key="14">
    <source>
        <dbReference type="PROSITE-ProRule" id="PRU00560"/>
    </source>
</evidence>
<evidence type="ECO:0000256" key="7">
    <source>
        <dbReference type="ARBA" id="ARBA00022840"/>
    </source>
</evidence>
<dbReference type="CDD" id="cd18807">
    <property type="entry name" value="SF1_C_UvrD"/>
    <property type="match status" value="1"/>
</dbReference>
<dbReference type="Gene3D" id="3.90.320.10">
    <property type="match status" value="1"/>
</dbReference>
<evidence type="ECO:0000256" key="1">
    <source>
        <dbReference type="ARBA" id="ARBA00022722"/>
    </source>
</evidence>
<name>A0ABU0CUW0_9BACI</name>
<evidence type="ECO:0000259" key="16">
    <source>
        <dbReference type="PROSITE" id="PS51198"/>
    </source>
</evidence>
<gene>
    <name evidence="13" type="primary">addA</name>
    <name evidence="18" type="ORF">J2S00_002472</name>
</gene>
<sequence>MKVKAKPEGSQWTDEQWQAIAGGGNNMLVAAAAGSGKTAVLVERIIQKITDPDDPIDVDRLLIVTFTNAAASEMRKRIGEAIEKELSKRPASLHLRRQLSLLNRAMISTLHSFCLNVVRKHYYKLEIDPQFRIADETEAELLREEVLEELLEEEYGKQDNADFYALVDRYTSDRGDTELSALISKVYDFSRSHPDPDDWLEQMAASYEVDPDTPIDDLPWTSVLLQAVKLQLNGCRSVLEQALDWANAPGGPAPYGETLADDLMRIQALLHKQSWEEMYSAFVQFSFGKLKPVRGKDVDKSIQDKVKAARDEVKKQVEKLQELFSRPPQALVHDVREMAPLVRTLVRLVRAFGERYWEVKKARGLVDFNDLEHLALHILSDKGGQPSGLPSGQVSPSEVALDFQQQFVEVLVDEYQDTNLVQETILQLVSRENNLFMVGDVKQSIYRFRLAEPGLFLHKYQCFTRTGEGPGLCIDLARNFRSRREVLDATNYIFRQIMDESIGEIAYDHQAELKLGAAYPDYEDTAAELLVINRGEPVNVHPATGADEEEEGNREREAEEELESAQLEARLIARKIKDLIGKLHQVLDKETGVLRNITYRDIVILMRSMPWAPTIMEELKQQGIPVYAELSSGYFEAVEVSTMLSLLKVIDNPDQDIPLAAVLRSPIVGLSENELAKIRLQVKQGSYFTALKTACRTLAAEPLGKKVKQFYDQLQKWRIRARQGALSELIWQLYRETGYYDFVGGMPGGKQRQANLRALYDRARIYESTSFRGLFRFLRFIERIQDRGDDLGTARALGEQEDVVRLMTIHKSKGLEFPVVFVAGLGKAFNMQDLRGNVLLHKELGFGSRFIDPEQRITYPTLPQLALKQRLHLEAIAEEMRVLYVALTRAKEKLYLIGTVRDGEKALERWQTALAHREWLLPDHDRARATCYLDWIGPAVIRHREAKDWHHSGQPPRSTEVAQDPSRWKVTFVERAHFNEVDQEREIREEAYWQALEQGLPVPSSSPFQEKVKQQLTWRYPHQAASTHRSKQSVTEIKREWMAPDAYTDTQYIRTFRSSLAERPRFVQEQKLSAAEKGTAMHLVMQHVPLSAPVTEECVQDLVVRMVEQELLTEEQAEAIDIPAIVRFFESEVGQRLLSAPFVRREVPFSYGLPAHQAYRDWEGPRDTDEEEVVLIQGVIDCLFRDEQGLVLLDYKTDAISGRFPGGFEEAKPVLLERYQVQLELYTRAVEEIWQEHVTEKYLYFFDGGQWLAVP</sequence>
<comment type="cofactor">
    <cofactor evidence="13">
        <name>Mg(2+)</name>
        <dbReference type="ChEBI" id="CHEBI:18420"/>
    </cofactor>
</comment>
<dbReference type="RefSeq" id="WP_307340052.1">
    <property type="nucleotide sequence ID" value="NZ_JAUSUQ010000009.1"/>
</dbReference>
<evidence type="ECO:0000313" key="18">
    <source>
        <dbReference type="EMBL" id="MDQ0339679.1"/>
    </source>
</evidence>
<evidence type="ECO:0000256" key="12">
    <source>
        <dbReference type="ARBA" id="ARBA00048988"/>
    </source>
</evidence>
<comment type="similarity">
    <text evidence="13">Belongs to the helicase family. AddA subfamily.</text>
</comment>
<dbReference type="PANTHER" id="PTHR11070">
    <property type="entry name" value="UVRD / RECB / PCRA DNA HELICASE FAMILY MEMBER"/>
    <property type="match status" value="1"/>
</dbReference>
<protein>
    <recommendedName>
        <fullName evidence="13">ATP-dependent helicase/nuclease subunit A</fullName>
        <ecNumber evidence="13">3.1.-.-</ecNumber>
        <ecNumber evidence="13">5.6.2.4</ecNumber>
    </recommendedName>
    <alternativeName>
        <fullName evidence="13">ATP-dependent helicase/nuclease AddA</fullName>
    </alternativeName>
    <alternativeName>
        <fullName evidence="13">DNA 3'-5' helicase AddA</fullName>
    </alternativeName>
</protein>
<dbReference type="InterPro" id="IPR011335">
    <property type="entry name" value="Restrct_endonuc-II-like"/>
</dbReference>
<dbReference type="GO" id="GO:0016787">
    <property type="term" value="F:hydrolase activity"/>
    <property type="evidence" value="ECO:0007669"/>
    <property type="project" value="UniProtKB-KW"/>
</dbReference>
<dbReference type="InterPro" id="IPR014152">
    <property type="entry name" value="AddA"/>
</dbReference>
<dbReference type="Pfam" id="PF00580">
    <property type="entry name" value="UvrD-helicase"/>
    <property type="match status" value="1"/>
</dbReference>
<evidence type="ECO:0000256" key="13">
    <source>
        <dbReference type="HAMAP-Rule" id="MF_01451"/>
    </source>
</evidence>
<dbReference type="NCBIfam" id="TIGR02785">
    <property type="entry name" value="addA_Gpos"/>
    <property type="match status" value="1"/>
</dbReference>
<dbReference type="Gene3D" id="3.40.50.300">
    <property type="entry name" value="P-loop containing nucleotide triphosphate hydrolases"/>
    <property type="match status" value="3"/>
</dbReference>
<comment type="function">
    <text evidence="13">The heterodimer acts as both an ATP-dependent DNA helicase and an ATP-dependent, dual-direction single-stranded exonuclease. Recognizes the chi site generating a DNA molecule suitable for the initiation of homologous recombination. The AddA nuclease domain is required for chi fragment generation; this subunit has the helicase and 3' -&gt; 5' nuclease activities.</text>
</comment>
<dbReference type="Proteomes" id="UP001232445">
    <property type="component" value="Unassembled WGS sequence"/>
</dbReference>
<keyword evidence="6 13" id="KW-0269">Exonuclease</keyword>
<proteinExistence type="inferred from homology"/>
<dbReference type="InterPro" id="IPR011604">
    <property type="entry name" value="PDDEXK-like_dom_sf"/>
</dbReference>
<dbReference type="InterPro" id="IPR027417">
    <property type="entry name" value="P-loop_NTPase"/>
</dbReference>
<evidence type="ECO:0000256" key="11">
    <source>
        <dbReference type="ARBA" id="ARBA00034617"/>
    </source>
</evidence>
<feature type="domain" description="UvrD-like helicase ATP-binding" evidence="16">
    <location>
        <begin position="10"/>
        <end position="483"/>
    </location>
</feature>
<dbReference type="Pfam" id="PF13361">
    <property type="entry name" value="UvrD_C"/>
    <property type="match status" value="1"/>
</dbReference>
<keyword evidence="9 13" id="KW-0234">DNA repair</keyword>
<evidence type="ECO:0000256" key="9">
    <source>
        <dbReference type="ARBA" id="ARBA00023204"/>
    </source>
</evidence>
<keyword evidence="1 13" id="KW-0540">Nuclease</keyword>
<evidence type="ECO:0000256" key="3">
    <source>
        <dbReference type="ARBA" id="ARBA00022763"/>
    </source>
</evidence>
<keyword evidence="8 13" id="KW-0238">DNA-binding</keyword>
<evidence type="ECO:0000313" key="19">
    <source>
        <dbReference type="Proteomes" id="UP001232445"/>
    </source>
</evidence>
<dbReference type="InterPro" id="IPR014016">
    <property type="entry name" value="UvrD-like_ATP-bd"/>
</dbReference>
<dbReference type="SUPFAM" id="SSF52980">
    <property type="entry name" value="Restriction endonuclease-like"/>
    <property type="match status" value="1"/>
</dbReference>
<reference evidence="18 19" key="1">
    <citation type="submission" date="2023-07" db="EMBL/GenBank/DDBJ databases">
        <title>Genomic Encyclopedia of Type Strains, Phase IV (KMG-IV): sequencing the most valuable type-strain genomes for metagenomic binning, comparative biology and taxonomic classification.</title>
        <authorList>
            <person name="Goeker M."/>
        </authorList>
    </citation>
    <scope>NUCLEOTIDE SEQUENCE [LARGE SCALE GENOMIC DNA]</scope>
    <source>
        <strain evidence="18 19">DSM 17740</strain>
    </source>
</reference>
<evidence type="ECO:0000256" key="2">
    <source>
        <dbReference type="ARBA" id="ARBA00022741"/>
    </source>
</evidence>
<dbReference type="GO" id="GO:0003678">
    <property type="term" value="F:DNA helicase activity"/>
    <property type="evidence" value="ECO:0007669"/>
    <property type="project" value="UniProtKB-EC"/>
</dbReference>
<evidence type="ECO:0000256" key="15">
    <source>
        <dbReference type="SAM" id="Coils"/>
    </source>
</evidence>
<keyword evidence="15" id="KW-0175">Coiled coil</keyword>
<feature type="coiled-coil region" evidence="15">
    <location>
        <begin position="548"/>
        <end position="575"/>
    </location>
</feature>
<keyword evidence="10 13" id="KW-0413">Isomerase</keyword>
<evidence type="ECO:0000256" key="8">
    <source>
        <dbReference type="ARBA" id="ARBA00023125"/>
    </source>
</evidence>
<dbReference type="PROSITE" id="PS51217">
    <property type="entry name" value="UVRD_HELICASE_CTER"/>
    <property type="match status" value="1"/>
</dbReference>
<keyword evidence="4 13" id="KW-0378">Hydrolase</keyword>
<comment type="subunit">
    <text evidence="13">Heterodimer of AddA and AddB/RexB.</text>
</comment>
<evidence type="ECO:0000256" key="5">
    <source>
        <dbReference type="ARBA" id="ARBA00022806"/>
    </source>
</evidence>
<dbReference type="InterPro" id="IPR000212">
    <property type="entry name" value="DNA_helicase_UvrD/REP"/>
</dbReference>
<comment type="caution">
    <text evidence="18">The sequence shown here is derived from an EMBL/GenBank/DDBJ whole genome shotgun (WGS) entry which is preliminary data.</text>
</comment>
<feature type="binding site" evidence="14">
    <location>
        <begin position="31"/>
        <end position="38"/>
    </location>
    <ligand>
        <name>ATP</name>
        <dbReference type="ChEBI" id="CHEBI:30616"/>
    </ligand>
</feature>
<feature type="domain" description="UvrD-like helicase C-terminal" evidence="17">
    <location>
        <begin position="526"/>
        <end position="814"/>
    </location>
</feature>
<dbReference type="PROSITE" id="PS51198">
    <property type="entry name" value="UVRD_HELICASE_ATP_BIND"/>
    <property type="match status" value="1"/>
</dbReference>
<keyword evidence="5 13" id="KW-0347">Helicase</keyword>
<dbReference type="EC" id="5.6.2.4" evidence="13"/>
<dbReference type="InterPro" id="IPR014017">
    <property type="entry name" value="DNA_helicase_UvrD-like_C"/>
</dbReference>
<keyword evidence="7 13" id="KW-0067">ATP-binding</keyword>
<keyword evidence="3 13" id="KW-0227">DNA damage</keyword>
<organism evidence="18 19">
    <name type="scientific">Caldalkalibacillus uzonensis</name>
    <dbReference type="NCBI Taxonomy" id="353224"/>
    <lineage>
        <taxon>Bacteria</taxon>
        <taxon>Bacillati</taxon>
        <taxon>Bacillota</taxon>
        <taxon>Bacilli</taxon>
        <taxon>Bacillales</taxon>
        <taxon>Bacillaceae</taxon>
        <taxon>Caldalkalibacillus</taxon>
    </lineage>
</organism>
<keyword evidence="19" id="KW-1185">Reference proteome</keyword>
<dbReference type="SUPFAM" id="SSF52540">
    <property type="entry name" value="P-loop containing nucleoside triphosphate hydrolases"/>
    <property type="match status" value="1"/>
</dbReference>
<evidence type="ECO:0000256" key="6">
    <source>
        <dbReference type="ARBA" id="ARBA00022839"/>
    </source>
</evidence>
<dbReference type="HAMAP" id="MF_01451">
    <property type="entry name" value="AddA"/>
    <property type="match status" value="1"/>
</dbReference>
<comment type="catalytic activity">
    <reaction evidence="11 13">
        <text>Couples ATP hydrolysis with the unwinding of duplex DNA by translocating in the 3'-5' direction.</text>
        <dbReference type="EC" id="5.6.2.4"/>
    </reaction>
</comment>
<accession>A0ABU0CUW0</accession>
<evidence type="ECO:0000256" key="4">
    <source>
        <dbReference type="ARBA" id="ARBA00022801"/>
    </source>
</evidence>
<evidence type="ECO:0000256" key="10">
    <source>
        <dbReference type="ARBA" id="ARBA00023235"/>
    </source>
</evidence>
<dbReference type="Gene3D" id="6.10.250.2380">
    <property type="match status" value="1"/>
</dbReference>
<comment type="catalytic activity">
    <reaction evidence="12 13">
        <text>ATP + H2O = ADP + phosphate + H(+)</text>
        <dbReference type="Rhea" id="RHEA:13065"/>
        <dbReference type="ChEBI" id="CHEBI:15377"/>
        <dbReference type="ChEBI" id="CHEBI:15378"/>
        <dbReference type="ChEBI" id="CHEBI:30616"/>
        <dbReference type="ChEBI" id="CHEBI:43474"/>
        <dbReference type="ChEBI" id="CHEBI:456216"/>
        <dbReference type="EC" id="5.6.2.4"/>
    </reaction>
</comment>